<organism evidence="1 2">
    <name type="scientific">Punica granatum</name>
    <name type="common">Pomegranate</name>
    <dbReference type="NCBI Taxonomy" id="22663"/>
    <lineage>
        <taxon>Eukaryota</taxon>
        <taxon>Viridiplantae</taxon>
        <taxon>Streptophyta</taxon>
        <taxon>Embryophyta</taxon>
        <taxon>Tracheophyta</taxon>
        <taxon>Spermatophyta</taxon>
        <taxon>Magnoliopsida</taxon>
        <taxon>eudicotyledons</taxon>
        <taxon>Gunneridae</taxon>
        <taxon>Pentapetalae</taxon>
        <taxon>rosids</taxon>
        <taxon>malvids</taxon>
        <taxon>Myrtales</taxon>
        <taxon>Lythraceae</taxon>
        <taxon>Punica</taxon>
    </lineage>
</organism>
<comment type="caution">
    <text evidence="1">The sequence shown here is derived from an EMBL/GenBank/DDBJ whole genome shotgun (WGS) entry which is preliminary data.</text>
</comment>
<gene>
    <name evidence="1" type="ORF">CRG98_034130</name>
</gene>
<evidence type="ECO:0000313" key="1">
    <source>
        <dbReference type="EMBL" id="PKI45475.1"/>
    </source>
</evidence>
<name>A0A2I0INB1_PUNGR</name>
<sequence length="128" mass="14240">MISLGTLDKIGYKYKCQGGVVRISKGALVVMKGLLQKGMCILQRMASTTTFKCPTPKVRYLQSFMDCGDLLGIDNVENHGLHTRNKSSKFLISNVAFDVPTLVKQIKGTWQGQVDKPRRKVELEPKAP</sequence>
<protein>
    <submittedName>
        <fullName evidence="1">Uncharacterized protein</fullName>
    </submittedName>
</protein>
<evidence type="ECO:0000313" key="2">
    <source>
        <dbReference type="Proteomes" id="UP000233551"/>
    </source>
</evidence>
<dbReference type="AlphaFoldDB" id="A0A2I0INB1"/>
<dbReference type="EMBL" id="PGOL01002716">
    <property type="protein sequence ID" value="PKI45475.1"/>
    <property type="molecule type" value="Genomic_DNA"/>
</dbReference>
<proteinExistence type="predicted"/>
<reference evidence="1 2" key="1">
    <citation type="submission" date="2017-11" db="EMBL/GenBank/DDBJ databases">
        <title>De-novo sequencing of pomegranate (Punica granatum L.) genome.</title>
        <authorList>
            <person name="Akparov Z."/>
            <person name="Amiraslanov A."/>
            <person name="Hajiyeva S."/>
            <person name="Abbasov M."/>
            <person name="Kaur K."/>
            <person name="Hamwieh A."/>
            <person name="Solovyev V."/>
            <person name="Salamov A."/>
            <person name="Braich B."/>
            <person name="Kosarev P."/>
            <person name="Mahmoud A."/>
            <person name="Hajiyev E."/>
            <person name="Babayeva S."/>
            <person name="Izzatullayeva V."/>
            <person name="Mammadov A."/>
            <person name="Mammadov A."/>
            <person name="Sharifova S."/>
            <person name="Ojaghi J."/>
            <person name="Eynullazada K."/>
            <person name="Bayramov B."/>
            <person name="Abdulazimova A."/>
            <person name="Shahmuradov I."/>
        </authorList>
    </citation>
    <scope>NUCLEOTIDE SEQUENCE [LARGE SCALE GENOMIC DNA]</scope>
    <source>
        <strain evidence="2">cv. AG2017</strain>
        <tissue evidence="1">Leaf</tissue>
    </source>
</reference>
<dbReference type="Proteomes" id="UP000233551">
    <property type="component" value="Unassembled WGS sequence"/>
</dbReference>
<keyword evidence="2" id="KW-1185">Reference proteome</keyword>
<accession>A0A2I0INB1</accession>